<dbReference type="AlphaFoldDB" id="E7RZC5"/>
<proteinExistence type="predicted"/>
<sequence>MSERASKALRQMEASWSLQQDADSILDGEEEHAWRSRTNGRPVQITP</sequence>
<organism evidence="2 3">
    <name type="scientific">Lautropia mirabilis ATCC 51599</name>
    <dbReference type="NCBI Taxonomy" id="887898"/>
    <lineage>
        <taxon>Bacteria</taxon>
        <taxon>Pseudomonadati</taxon>
        <taxon>Pseudomonadota</taxon>
        <taxon>Betaproteobacteria</taxon>
        <taxon>Burkholderiales</taxon>
        <taxon>Burkholderiaceae</taxon>
        <taxon>Lautropia</taxon>
    </lineage>
</organism>
<accession>E7RZC5</accession>
<feature type="region of interest" description="Disordered" evidence="1">
    <location>
        <begin position="1"/>
        <end position="47"/>
    </location>
</feature>
<dbReference type="EMBL" id="AEQP01000022">
    <property type="protein sequence ID" value="EFV93924.1"/>
    <property type="molecule type" value="Genomic_DNA"/>
</dbReference>
<evidence type="ECO:0000313" key="2">
    <source>
        <dbReference type="EMBL" id="EFV93924.1"/>
    </source>
</evidence>
<protein>
    <submittedName>
        <fullName evidence="2">Uncharacterized protein</fullName>
    </submittedName>
</protein>
<keyword evidence="3" id="KW-1185">Reference proteome</keyword>
<gene>
    <name evidence="2" type="ORF">HMPREF0551_2039</name>
</gene>
<dbReference type="HOGENOM" id="CLU_3169662_0_0_4"/>
<name>E7RZC5_9BURK</name>
<reference evidence="2 3" key="1">
    <citation type="submission" date="2010-12" db="EMBL/GenBank/DDBJ databases">
        <authorList>
            <person name="Muzny D."/>
            <person name="Qin X."/>
            <person name="Deng J."/>
            <person name="Jiang H."/>
            <person name="Liu Y."/>
            <person name="Qu J."/>
            <person name="Song X.-Z."/>
            <person name="Zhang L."/>
            <person name="Thornton R."/>
            <person name="Coyle M."/>
            <person name="Francisco L."/>
            <person name="Jackson L."/>
            <person name="Javaid M."/>
            <person name="Korchina V."/>
            <person name="Kovar C."/>
            <person name="Mata R."/>
            <person name="Mathew T."/>
            <person name="Ngo R."/>
            <person name="Nguyen L."/>
            <person name="Nguyen N."/>
            <person name="Okwuonu G."/>
            <person name="Ongeri F."/>
            <person name="Pham C."/>
            <person name="Simmons D."/>
            <person name="Wilczek-Boney K."/>
            <person name="Hale W."/>
            <person name="Jakkamsetti A."/>
            <person name="Pham P."/>
            <person name="Ruth R."/>
            <person name="San Lucas F."/>
            <person name="Warren J."/>
            <person name="Zhang J."/>
            <person name="Zhao Z."/>
            <person name="Zhou C."/>
            <person name="Zhu D."/>
            <person name="Lee S."/>
            <person name="Bess C."/>
            <person name="Blankenburg K."/>
            <person name="Forbes L."/>
            <person name="Fu Q."/>
            <person name="Gubbala S."/>
            <person name="Hirani K."/>
            <person name="Jayaseelan J.C."/>
            <person name="Lara F."/>
            <person name="Munidasa M."/>
            <person name="Palculict T."/>
            <person name="Patil S."/>
            <person name="Pu L.-L."/>
            <person name="Saada N."/>
            <person name="Tang L."/>
            <person name="Weissenberger G."/>
            <person name="Zhu Y."/>
            <person name="Hemphill L."/>
            <person name="Shang Y."/>
            <person name="Youmans B."/>
            <person name="Ayvaz T."/>
            <person name="Ross M."/>
            <person name="Santibanez J."/>
            <person name="Aqrawi P."/>
            <person name="Gross S."/>
            <person name="Joshi V."/>
            <person name="Fowler G."/>
            <person name="Nazareth L."/>
            <person name="Reid J."/>
            <person name="Worley K."/>
            <person name="Petrosino J."/>
            <person name="Highlander S."/>
            <person name="Gibbs R."/>
        </authorList>
    </citation>
    <scope>NUCLEOTIDE SEQUENCE [LARGE SCALE GENOMIC DNA]</scope>
    <source>
        <strain evidence="2 3">ATCC 51599</strain>
    </source>
</reference>
<dbReference type="Proteomes" id="UP000011021">
    <property type="component" value="Unassembled WGS sequence"/>
</dbReference>
<comment type="caution">
    <text evidence="2">The sequence shown here is derived from an EMBL/GenBank/DDBJ whole genome shotgun (WGS) entry which is preliminary data.</text>
</comment>
<evidence type="ECO:0000256" key="1">
    <source>
        <dbReference type="SAM" id="MobiDB-lite"/>
    </source>
</evidence>
<evidence type="ECO:0000313" key="3">
    <source>
        <dbReference type="Proteomes" id="UP000011021"/>
    </source>
</evidence>
<feature type="compositionally biased region" description="Polar residues" evidence="1">
    <location>
        <begin position="36"/>
        <end position="47"/>
    </location>
</feature>